<proteinExistence type="predicted"/>
<evidence type="ECO:0000313" key="2">
    <source>
        <dbReference type="EMBL" id="AKX34664.1"/>
    </source>
</evidence>
<dbReference type="PATRIC" id="fig|216942.3.peg.1076"/>
<feature type="transmembrane region" description="Helical" evidence="1">
    <location>
        <begin position="43"/>
        <end position="68"/>
    </location>
</feature>
<keyword evidence="1" id="KW-0812">Transmembrane</keyword>
<dbReference type="OrthoDB" id="390360at2"/>
<evidence type="ECO:0000256" key="1">
    <source>
        <dbReference type="SAM" id="Phobius"/>
    </source>
</evidence>
<dbReference type="STRING" id="216942.SLITO_v1c10530"/>
<gene>
    <name evidence="2" type="ORF">SLITO_v1c10530</name>
</gene>
<feature type="transmembrane region" description="Helical" evidence="1">
    <location>
        <begin position="80"/>
        <end position="108"/>
    </location>
</feature>
<evidence type="ECO:0000313" key="3">
    <source>
        <dbReference type="Proteomes" id="UP000067476"/>
    </source>
</evidence>
<keyword evidence="1" id="KW-0472">Membrane</keyword>
<sequence length="114" mass="11955">MDKKVKGGIITSIVGASICCVIGIFVFLIGTVTVTLFANLGTVIITIIGALLLIGPTFVIIFGSLALVKNSNNFKIVCAIFSLLCIVVGWMAYFIPVVLFSLGGVLMLCGKIAK</sequence>
<dbReference type="Proteomes" id="UP000067476">
    <property type="component" value="Chromosome"/>
</dbReference>
<dbReference type="RefSeq" id="WP_075058742.1">
    <property type="nucleotide sequence ID" value="NZ_CP012357.1"/>
</dbReference>
<name>A0A0K1W2W4_9MOLU</name>
<organism evidence="2 3">
    <name type="scientific">Spiroplasma litorale</name>
    <dbReference type="NCBI Taxonomy" id="216942"/>
    <lineage>
        <taxon>Bacteria</taxon>
        <taxon>Bacillati</taxon>
        <taxon>Mycoplasmatota</taxon>
        <taxon>Mollicutes</taxon>
        <taxon>Entomoplasmatales</taxon>
        <taxon>Spiroplasmataceae</taxon>
        <taxon>Spiroplasma</taxon>
    </lineage>
</organism>
<dbReference type="KEGG" id="sll:SLITO_v1c10530"/>
<dbReference type="AlphaFoldDB" id="A0A0K1W2W4"/>
<evidence type="ECO:0008006" key="4">
    <source>
        <dbReference type="Google" id="ProtNLM"/>
    </source>
</evidence>
<keyword evidence="3" id="KW-1185">Reference proteome</keyword>
<accession>A0A0K1W2W4</accession>
<feature type="transmembrane region" description="Helical" evidence="1">
    <location>
        <begin position="12"/>
        <end position="37"/>
    </location>
</feature>
<keyword evidence="1" id="KW-1133">Transmembrane helix</keyword>
<dbReference type="EMBL" id="CP012357">
    <property type="protein sequence ID" value="AKX34664.1"/>
    <property type="molecule type" value="Genomic_DNA"/>
</dbReference>
<protein>
    <recommendedName>
        <fullName evidence="4">DUF4064 domain-containing protein</fullName>
    </recommendedName>
</protein>
<reference evidence="2 3" key="1">
    <citation type="journal article" date="2015" name="Genome Announc.">
        <title>Complete Genome Sequence of Spiroplasma litorale TN-1T (DSM 21781), a Bacterium Isolated from a Green-Eyed Horsefly (Tabanus nigrovittatus).</title>
        <authorList>
            <person name="Lo W.S."/>
            <person name="Lai Y.C."/>
            <person name="Lien Y.W."/>
            <person name="Wang T.H."/>
            <person name="Kuo C.H."/>
        </authorList>
    </citation>
    <scope>NUCLEOTIDE SEQUENCE [LARGE SCALE GENOMIC DNA]</scope>
    <source>
        <strain evidence="2 3">TN-1</strain>
    </source>
</reference>